<feature type="compositionally biased region" description="Low complexity" evidence="1">
    <location>
        <begin position="272"/>
        <end position="283"/>
    </location>
</feature>
<feature type="compositionally biased region" description="Low complexity" evidence="1">
    <location>
        <begin position="83"/>
        <end position="98"/>
    </location>
</feature>
<proteinExistence type="predicted"/>
<feature type="region of interest" description="Disordered" evidence="1">
    <location>
        <begin position="260"/>
        <end position="285"/>
    </location>
</feature>
<evidence type="ECO:0000313" key="4">
    <source>
        <dbReference type="Proteomes" id="UP000059074"/>
    </source>
</evidence>
<dbReference type="EMBL" id="LMTR01000040">
    <property type="protein sequence ID" value="KWT69940.1"/>
    <property type="molecule type" value="Genomic_DNA"/>
</dbReference>
<evidence type="ECO:0000256" key="2">
    <source>
        <dbReference type="SAM" id="SignalP"/>
    </source>
</evidence>
<protein>
    <recommendedName>
        <fullName evidence="5">Alginate regulatory protein AlgP</fullName>
    </recommendedName>
</protein>
<evidence type="ECO:0008006" key="5">
    <source>
        <dbReference type="Google" id="ProtNLM"/>
    </source>
</evidence>
<feature type="region of interest" description="Disordered" evidence="1">
    <location>
        <begin position="300"/>
        <end position="325"/>
    </location>
</feature>
<gene>
    <name evidence="3" type="ORF">APY04_1149</name>
</gene>
<sequence length="325" mass="33227">MNAHAKKCRAACGRGLAAVMAIGFAVSAADAMEAQAPTQDAHHAASSLPSFLDVDRLPDLQQAWRNRFNAAPAADAVIPSQPAGNAGAASTSASSSSRSRAEELSHRFAFDGDADPQPTATPPAAASGYVAQQAVPVAPAATAAIDQAATPAAPAVQHVLSPIDLEPIEEPVTSAIAADADGADAESDPIARVLDDAAPQSSVAAAPVVPASPVTTEAAPLKRAVNIERPVRKVLPETAAKTRVLDKKTDADDAAKVAVQKRGEKRVPAPPAVAARKAPAAPKQFATSKQAGPLYYFNNSSSSSATAPDRHVLMPSEIRSRGWGD</sequence>
<evidence type="ECO:0000256" key="1">
    <source>
        <dbReference type="SAM" id="MobiDB-lite"/>
    </source>
</evidence>
<keyword evidence="4" id="KW-1185">Reference proteome</keyword>
<dbReference type="PATRIC" id="fig|121290.4.peg.3110"/>
<organism evidence="3 4">
    <name type="scientific">Hyphomicrobium sulfonivorans</name>
    <dbReference type="NCBI Taxonomy" id="121290"/>
    <lineage>
        <taxon>Bacteria</taxon>
        <taxon>Pseudomonadati</taxon>
        <taxon>Pseudomonadota</taxon>
        <taxon>Alphaproteobacteria</taxon>
        <taxon>Hyphomicrobiales</taxon>
        <taxon>Hyphomicrobiaceae</taxon>
        <taxon>Hyphomicrobium</taxon>
    </lineage>
</organism>
<keyword evidence="2" id="KW-0732">Signal</keyword>
<dbReference type="AlphaFoldDB" id="A0A125NVJ5"/>
<comment type="caution">
    <text evidence="3">The sequence shown here is derived from an EMBL/GenBank/DDBJ whole genome shotgun (WGS) entry which is preliminary data.</text>
</comment>
<reference evidence="3 4" key="1">
    <citation type="submission" date="2015-10" db="EMBL/GenBank/DDBJ databases">
        <title>Transcriptomic analysis of a linuron degrading triple-species bacterial consortium.</title>
        <authorList>
            <person name="Albers P."/>
        </authorList>
    </citation>
    <scope>NUCLEOTIDE SEQUENCE [LARGE SCALE GENOMIC DNA]</scope>
    <source>
        <strain evidence="3 4">WDL6</strain>
    </source>
</reference>
<feature type="signal peptide" evidence="2">
    <location>
        <begin position="1"/>
        <end position="31"/>
    </location>
</feature>
<feature type="chain" id="PRO_5007178223" description="Alginate regulatory protein AlgP" evidence="2">
    <location>
        <begin position="32"/>
        <end position="325"/>
    </location>
</feature>
<feature type="region of interest" description="Disordered" evidence="1">
    <location>
        <begin position="78"/>
        <end position="104"/>
    </location>
</feature>
<dbReference type="Proteomes" id="UP000059074">
    <property type="component" value="Unassembled WGS sequence"/>
</dbReference>
<accession>A0A125NVJ5</accession>
<name>A0A125NVJ5_HYPSL</name>
<evidence type="ECO:0000313" key="3">
    <source>
        <dbReference type="EMBL" id="KWT69940.1"/>
    </source>
</evidence>
<feature type="compositionally biased region" description="Basic and acidic residues" evidence="1">
    <location>
        <begin position="308"/>
        <end position="325"/>
    </location>
</feature>